<accession>A0A369W1G7</accession>
<organism evidence="3 4">
    <name type="scientific">Pelagibacterium lacus</name>
    <dbReference type="NCBI Taxonomy" id="2282655"/>
    <lineage>
        <taxon>Bacteria</taxon>
        <taxon>Pseudomonadati</taxon>
        <taxon>Pseudomonadota</taxon>
        <taxon>Alphaproteobacteria</taxon>
        <taxon>Hyphomicrobiales</taxon>
        <taxon>Devosiaceae</taxon>
        <taxon>Pelagibacterium</taxon>
    </lineage>
</organism>
<evidence type="ECO:0000259" key="2">
    <source>
        <dbReference type="Pfam" id="PF23639"/>
    </source>
</evidence>
<dbReference type="CDD" id="cd01029">
    <property type="entry name" value="TOPRIM_primases"/>
    <property type="match status" value="1"/>
</dbReference>
<keyword evidence="4" id="KW-1185">Reference proteome</keyword>
<proteinExistence type="predicted"/>
<feature type="domain" description="DUF7146" evidence="2">
    <location>
        <begin position="126"/>
        <end position="231"/>
    </location>
</feature>
<evidence type="ECO:0000313" key="4">
    <source>
        <dbReference type="Proteomes" id="UP000253759"/>
    </source>
</evidence>
<dbReference type="Pfam" id="PF13362">
    <property type="entry name" value="Toprim_3"/>
    <property type="match status" value="1"/>
</dbReference>
<dbReference type="AlphaFoldDB" id="A0A369W1G7"/>
<gene>
    <name evidence="3" type="ORF">DVH29_14805</name>
</gene>
<comment type="caution">
    <text evidence="3">The sequence shown here is derived from an EMBL/GenBank/DDBJ whole genome shotgun (WGS) entry which is preliminary data.</text>
</comment>
<evidence type="ECO:0000259" key="1">
    <source>
        <dbReference type="Pfam" id="PF13362"/>
    </source>
</evidence>
<protein>
    <submittedName>
        <fullName evidence="3">DNA primase</fullName>
    </submittedName>
</protein>
<dbReference type="OrthoDB" id="9811157at2"/>
<dbReference type="InterPro" id="IPR034154">
    <property type="entry name" value="TOPRIM_DnaG/twinkle"/>
</dbReference>
<name>A0A369W1G7_9HYPH</name>
<dbReference type="InterPro" id="IPR006171">
    <property type="entry name" value="TOPRIM_dom"/>
</dbReference>
<reference evidence="4" key="1">
    <citation type="submission" date="2018-07" db="EMBL/GenBank/DDBJ databases">
        <authorList>
            <person name="Liu B.-T."/>
            <person name="Du Z."/>
        </authorList>
    </citation>
    <scope>NUCLEOTIDE SEQUENCE [LARGE SCALE GENOMIC DNA]</scope>
    <source>
        <strain evidence="4">XYN52</strain>
    </source>
</reference>
<sequence length="353" mass="38723">MAENSHDLARRLAERAEAVCRHYLSNGKRYGRYWMVGDARNTPGRSLYVRLLPSDKGPAGKWTDAATGEHGDLLDIIRESCGLSGFVQTIEEAARFLGVSTAAPMPTLNGLSYIKSGAGVRDPDVSQETARRLFAISHPIIGTLAQTYLRHRGITALFDTESLRFHPRCYYRPDDFRPVETWPAMIAAVTDLDGRLTGIHRTWLALDGIGKAPVATPRRAMGSLLGHAVRFGTPDDVMAIGEGIETVLSLRCAFPLMPMAAALSATHLAAICFPPTLRRLYLIHDRDPAGDAARDALTARARAADIGAIVLSPQRDDFNDDLQVLGIESLRTAIAGQLLRRDRSRYLKRKNVA</sequence>
<dbReference type="Pfam" id="PF23639">
    <property type="entry name" value="DUF7146"/>
    <property type="match status" value="1"/>
</dbReference>
<dbReference type="InterPro" id="IPR055570">
    <property type="entry name" value="DUF7146"/>
</dbReference>
<evidence type="ECO:0000313" key="3">
    <source>
        <dbReference type="EMBL" id="RDE07797.1"/>
    </source>
</evidence>
<dbReference type="EMBL" id="QQNH01000034">
    <property type="protein sequence ID" value="RDE07797.1"/>
    <property type="molecule type" value="Genomic_DNA"/>
</dbReference>
<dbReference type="Proteomes" id="UP000253759">
    <property type="component" value="Unassembled WGS sequence"/>
</dbReference>
<feature type="domain" description="Toprim" evidence="1">
    <location>
        <begin position="238"/>
        <end position="327"/>
    </location>
</feature>
<dbReference type="RefSeq" id="WP_114646967.1">
    <property type="nucleotide sequence ID" value="NZ_QQNH01000034.1"/>
</dbReference>